<sequence>MSTGDHLNIHPSELKFPFEVKKQSSCSMQLTNKTDQYVAFKVKTTNPKKYCVRPNNGLVSPRSACNVTVTMQAQKEAPPDMHCKDKFLIQSVIAPNGATAKDMTPEMFNREDGKVIEEFKLRVIYIPANPPSPVPEGSEEGSSPRASVVEDGNQSASLSDAVTRSLVEPLEKSSSADAWSLMSKLTEEKAFAIQQNQKLCQELEMMRREISSSSSRGGGGFSVLFVALIGLIGTVMSSPMIWTLSSYRTGHRRFYGRGEFVEDTIYAIYSNTVTVIRPTCGSKPELRTKGEFERVALMSTSSGADPKFPQSMHSTDDENLDVSIITFEALQEMYMGSFPSGDETTFFRAKLIRSAQYVARSKGGACLGRNLLLRYCMISIFHHWHKIARIAC</sequence>
<comment type="caution">
    <text evidence="1">The sequence shown here is derived from an EMBL/GenBank/DDBJ whole genome shotgun (WGS) entry which is preliminary data.</text>
</comment>
<accession>A0ACB7Y4A9</accession>
<reference evidence="1 2" key="1">
    <citation type="journal article" date="2021" name="Hortic Res">
        <title>High-quality reference genome and annotation aids understanding of berry development for evergreen blueberry (Vaccinium darrowii).</title>
        <authorList>
            <person name="Yu J."/>
            <person name="Hulse-Kemp A.M."/>
            <person name="Babiker E."/>
            <person name="Staton M."/>
        </authorList>
    </citation>
    <scope>NUCLEOTIDE SEQUENCE [LARGE SCALE GENOMIC DNA]</scope>
    <source>
        <strain evidence="2">cv. NJ 8807/NJ 8810</strain>
        <tissue evidence="1">Young leaf</tissue>
    </source>
</reference>
<keyword evidence="2" id="KW-1185">Reference proteome</keyword>
<proteinExistence type="predicted"/>
<evidence type="ECO:0000313" key="2">
    <source>
        <dbReference type="Proteomes" id="UP000828048"/>
    </source>
</evidence>
<name>A0ACB7Y4A9_9ERIC</name>
<dbReference type="EMBL" id="CM037157">
    <property type="protein sequence ID" value="KAH7848387.1"/>
    <property type="molecule type" value="Genomic_DNA"/>
</dbReference>
<dbReference type="Proteomes" id="UP000828048">
    <property type="component" value="Chromosome 7"/>
</dbReference>
<gene>
    <name evidence="1" type="ORF">Vadar_002193</name>
</gene>
<organism evidence="1 2">
    <name type="scientific">Vaccinium darrowii</name>
    <dbReference type="NCBI Taxonomy" id="229202"/>
    <lineage>
        <taxon>Eukaryota</taxon>
        <taxon>Viridiplantae</taxon>
        <taxon>Streptophyta</taxon>
        <taxon>Embryophyta</taxon>
        <taxon>Tracheophyta</taxon>
        <taxon>Spermatophyta</taxon>
        <taxon>Magnoliopsida</taxon>
        <taxon>eudicotyledons</taxon>
        <taxon>Gunneridae</taxon>
        <taxon>Pentapetalae</taxon>
        <taxon>asterids</taxon>
        <taxon>Ericales</taxon>
        <taxon>Ericaceae</taxon>
        <taxon>Vaccinioideae</taxon>
        <taxon>Vaccinieae</taxon>
        <taxon>Vaccinium</taxon>
    </lineage>
</organism>
<protein>
    <submittedName>
        <fullName evidence="1">Uncharacterized protein</fullName>
    </submittedName>
</protein>
<evidence type="ECO:0000313" key="1">
    <source>
        <dbReference type="EMBL" id="KAH7848387.1"/>
    </source>
</evidence>